<dbReference type="EC" id="2.7.1.107" evidence="7"/>
<comment type="catalytic activity">
    <reaction evidence="1 7">
        <text>a 1,2-diacyl-sn-glycerol + ATP = a 1,2-diacyl-sn-glycero-3-phosphate + ADP + H(+)</text>
        <dbReference type="Rhea" id="RHEA:10272"/>
        <dbReference type="ChEBI" id="CHEBI:15378"/>
        <dbReference type="ChEBI" id="CHEBI:17815"/>
        <dbReference type="ChEBI" id="CHEBI:30616"/>
        <dbReference type="ChEBI" id="CHEBI:58608"/>
        <dbReference type="ChEBI" id="CHEBI:456216"/>
        <dbReference type="EC" id="2.7.1.107"/>
    </reaction>
</comment>
<dbReference type="PANTHER" id="PTHR11255:SF48">
    <property type="entry name" value="DIACYLGLYCEROL KINASE 1"/>
    <property type="match status" value="1"/>
</dbReference>
<feature type="non-terminal residue" evidence="10">
    <location>
        <position position="1"/>
    </location>
</feature>
<dbReference type="InterPro" id="IPR017438">
    <property type="entry name" value="ATP-NAD_kinase_N"/>
</dbReference>
<dbReference type="AlphaFoldDB" id="A0AAN8FM69"/>
<evidence type="ECO:0000256" key="4">
    <source>
        <dbReference type="ARBA" id="ARBA00022741"/>
    </source>
</evidence>
<comment type="similarity">
    <text evidence="2 7">Belongs to the eukaryotic diacylglycerol kinase family.</text>
</comment>
<dbReference type="InterPro" id="IPR001206">
    <property type="entry name" value="Diacylglycerol_kinase_cat_dom"/>
</dbReference>
<keyword evidence="11" id="KW-1185">Reference proteome</keyword>
<dbReference type="GO" id="GO:0004143">
    <property type="term" value="F:ATP-dependent diacylglycerol kinase activity"/>
    <property type="evidence" value="ECO:0007669"/>
    <property type="project" value="UniProtKB-EC"/>
</dbReference>
<dbReference type="GO" id="GO:0007200">
    <property type="term" value="P:phospholipase C-activating G protein-coupled receptor signaling pathway"/>
    <property type="evidence" value="ECO:0007669"/>
    <property type="project" value="InterPro"/>
</dbReference>
<dbReference type="GO" id="GO:0005886">
    <property type="term" value="C:plasma membrane"/>
    <property type="evidence" value="ECO:0007669"/>
    <property type="project" value="TreeGrafter"/>
</dbReference>
<proteinExistence type="inferred from homology"/>
<keyword evidence="3 7" id="KW-0808">Transferase</keyword>
<dbReference type="Pfam" id="PF00609">
    <property type="entry name" value="DAGK_acc"/>
    <property type="match status" value="1"/>
</dbReference>
<protein>
    <recommendedName>
        <fullName evidence="7">Diacylglycerol kinase</fullName>
        <shortName evidence="7">DAG kinase</shortName>
        <ecNumber evidence="7">2.7.1.107</ecNumber>
    </recommendedName>
</protein>
<keyword evidence="8" id="KW-1133">Transmembrane helix</keyword>
<evidence type="ECO:0000256" key="3">
    <source>
        <dbReference type="ARBA" id="ARBA00022679"/>
    </source>
</evidence>
<dbReference type="Pfam" id="PF00781">
    <property type="entry name" value="DAGK_cat"/>
    <property type="match status" value="1"/>
</dbReference>
<comment type="caution">
    <text evidence="10">The sequence shown here is derived from an EMBL/GenBank/DDBJ whole genome shotgun (WGS) entry which is preliminary data.</text>
</comment>
<dbReference type="PROSITE" id="PS50146">
    <property type="entry name" value="DAGK"/>
    <property type="match status" value="1"/>
</dbReference>
<evidence type="ECO:0000313" key="10">
    <source>
        <dbReference type="EMBL" id="KAK5978905.1"/>
    </source>
</evidence>
<feature type="transmembrane region" description="Helical" evidence="8">
    <location>
        <begin position="15"/>
        <end position="36"/>
    </location>
</feature>
<keyword evidence="5 7" id="KW-0418">Kinase</keyword>
<keyword evidence="4 7" id="KW-0547">Nucleotide-binding</keyword>
<keyword evidence="6 7" id="KW-0067">ATP-binding</keyword>
<dbReference type="SMART" id="SM00046">
    <property type="entry name" value="DAGKc"/>
    <property type="match status" value="1"/>
</dbReference>
<gene>
    <name evidence="10" type="ORF">GCK32_014083</name>
</gene>
<evidence type="ECO:0000256" key="6">
    <source>
        <dbReference type="ARBA" id="ARBA00022840"/>
    </source>
</evidence>
<dbReference type="InterPro" id="IPR000756">
    <property type="entry name" value="Diacylglycerol_kin_accessory"/>
</dbReference>
<dbReference type="SMART" id="SM00045">
    <property type="entry name" value="DAGKa"/>
    <property type="match status" value="1"/>
</dbReference>
<evidence type="ECO:0000313" key="11">
    <source>
        <dbReference type="Proteomes" id="UP001331761"/>
    </source>
</evidence>
<organism evidence="10 11">
    <name type="scientific">Trichostrongylus colubriformis</name>
    <name type="common">Black scour worm</name>
    <dbReference type="NCBI Taxonomy" id="6319"/>
    <lineage>
        <taxon>Eukaryota</taxon>
        <taxon>Metazoa</taxon>
        <taxon>Ecdysozoa</taxon>
        <taxon>Nematoda</taxon>
        <taxon>Chromadorea</taxon>
        <taxon>Rhabditida</taxon>
        <taxon>Rhabditina</taxon>
        <taxon>Rhabditomorpha</taxon>
        <taxon>Strongyloidea</taxon>
        <taxon>Trichostrongylidae</taxon>
        <taxon>Trichostrongylus</taxon>
    </lineage>
</organism>
<dbReference type="InterPro" id="IPR016064">
    <property type="entry name" value="NAD/diacylglycerol_kinase_sf"/>
</dbReference>
<reference evidence="10 11" key="1">
    <citation type="submission" date="2019-10" db="EMBL/GenBank/DDBJ databases">
        <title>Assembly and Annotation for the nematode Trichostrongylus colubriformis.</title>
        <authorList>
            <person name="Martin J."/>
        </authorList>
    </citation>
    <scope>NUCLEOTIDE SEQUENCE [LARGE SCALE GENOMIC DNA]</scope>
    <source>
        <strain evidence="10">G859</strain>
        <tissue evidence="10">Whole worm</tissue>
    </source>
</reference>
<dbReference type="Gene3D" id="3.40.50.10330">
    <property type="entry name" value="Probable inorganic polyphosphate/atp-NAD kinase, domain 1"/>
    <property type="match status" value="1"/>
</dbReference>
<evidence type="ECO:0000256" key="1">
    <source>
        <dbReference type="ARBA" id="ARBA00001383"/>
    </source>
</evidence>
<name>A0AAN8FM69_TRICO</name>
<dbReference type="Proteomes" id="UP001331761">
    <property type="component" value="Unassembled WGS sequence"/>
</dbReference>
<evidence type="ECO:0000256" key="8">
    <source>
        <dbReference type="SAM" id="Phobius"/>
    </source>
</evidence>
<dbReference type="PANTHER" id="PTHR11255">
    <property type="entry name" value="DIACYLGLYCEROL KINASE"/>
    <property type="match status" value="1"/>
</dbReference>
<feature type="transmembrane region" description="Helical" evidence="8">
    <location>
        <begin position="43"/>
        <end position="65"/>
    </location>
</feature>
<evidence type="ECO:0000256" key="7">
    <source>
        <dbReference type="RuleBase" id="RU361128"/>
    </source>
</evidence>
<dbReference type="InterPro" id="IPR037607">
    <property type="entry name" value="DGK"/>
</dbReference>
<evidence type="ECO:0000256" key="2">
    <source>
        <dbReference type="ARBA" id="ARBA00009280"/>
    </source>
</evidence>
<sequence>IIFATICVFYDGCPYYVGVIIGILLLLNATVIFIFCKCQPTRGWLVASCIAASLSFVQSVSLFFWTAYLVNNEDKYLERIGANENRIVTSTRIAMYSLQMIFSPIHVKDCNILVCGGDGTIGWVLESMDKMEAQFVHGRPPVSVLPLGTGNDLARCLRWGGGYENESLYKILNQIEKATSVELDRWLIKVMPKDELLKKEKGDSQPYNIINNYFSIGVDASIAHRFHCDGETVDLGQDCSLEGIALLNIHSIYGGSDLWGKNRKAKPRLGSPIARTNSGEMGPLQSRVQDIGDGLIEIVVYSNLAKFSASKYRAFSTEEEKLMVVVKPPVDIG</sequence>
<dbReference type="EMBL" id="WIXE01008874">
    <property type="protein sequence ID" value="KAK5978905.1"/>
    <property type="molecule type" value="Genomic_DNA"/>
</dbReference>
<evidence type="ECO:0000259" key="9">
    <source>
        <dbReference type="PROSITE" id="PS50146"/>
    </source>
</evidence>
<keyword evidence="8" id="KW-0472">Membrane</keyword>
<evidence type="ECO:0000256" key="5">
    <source>
        <dbReference type="ARBA" id="ARBA00022777"/>
    </source>
</evidence>
<keyword evidence="8" id="KW-0812">Transmembrane</keyword>
<dbReference type="SUPFAM" id="SSF111331">
    <property type="entry name" value="NAD kinase/diacylglycerol kinase-like"/>
    <property type="match status" value="1"/>
</dbReference>
<feature type="domain" description="DAGKc" evidence="9">
    <location>
        <begin position="109"/>
        <end position="192"/>
    </location>
</feature>
<dbReference type="GO" id="GO:0005524">
    <property type="term" value="F:ATP binding"/>
    <property type="evidence" value="ECO:0007669"/>
    <property type="project" value="UniProtKB-KW"/>
</dbReference>
<accession>A0AAN8FM69</accession>